<comment type="caution">
    <text evidence="2">The sequence shown here is derived from an EMBL/GenBank/DDBJ whole genome shotgun (WGS) entry which is preliminary data.</text>
</comment>
<dbReference type="AlphaFoldDB" id="A0A840VG95"/>
<dbReference type="RefSeq" id="WP_184020226.1">
    <property type="nucleotide sequence ID" value="NZ_JACHFD010000016.1"/>
</dbReference>
<keyword evidence="3" id="KW-1185">Reference proteome</keyword>
<keyword evidence="1" id="KW-0175">Coiled coil</keyword>
<feature type="coiled-coil region" evidence="1">
    <location>
        <begin position="78"/>
        <end position="105"/>
    </location>
</feature>
<accession>A0A840VG95</accession>
<evidence type="ECO:0000313" key="3">
    <source>
        <dbReference type="Proteomes" id="UP000557717"/>
    </source>
</evidence>
<reference evidence="2 3" key="1">
    <citation type="submission" date="2020-08" db="EMBL/GenBank/DDBJ databases">
        <title>Genomic Encyclopedia of Type Strains, Phase IV (KMG-IV): sequencing the most valuable type-strain genomes for metagenomic binning, comparative biology and taxonomic classification.</title>
        <authorList>
            <person name="Goeker M."/>
        </authorList>
    </citation>
    <scope>NUCLEOTIDE SEQUENCE [LARGE SCALE GENOMIC DNA]</scope>
    <source>
        <strain evidence="2 3">YC6886</strain>
    </source>
</reference>
<organism evidence="2 3">
    <name type="scientific">Haloferula luteola</name>
    <dbReference type="NCBI Taxonomy" id="595692"/>
    <lineage>
        <taxon>Bacteria</taxon>
        <taxon>Pseudomonadati</taxon>
        <taxon>Verrucomicrobiota</taxon>
        <taxon>Verrucomicrobiia</taxon>
        <taxon>Verrucomicrobiales</taxon>
        <taxon>Verrucomicrobiaceae</taxon>
        <taxon>Haloferula</taxon>
    </lineage>
</organism>
<gene>
    <name evidence="2" type="ORF">HNR46_003098</name>
</gene>
<dbReference type="EMBL" id="JACHFD010000016">
    <property type="protein sequence ID" value="MBB5352850.1"/>
    <property type="molecule type" value="Genomic_DNA"/>
</dbReference>
<name>A0A840VG95_9BACT</name>
<protein>
    <submittedName>
        <fullName evidence="2">Uncharacterized protein</fullName>
    </submittedName>
</protein>
<proteinExistence type="predicted"/>
<sequence>MTATPFLIRTAVIGLWVGTLGMTTGCRSRSTDTASRDPLWWSLEAERVNHESELNLARYRWSELEAVHRAGEAAAQRLQCASDQKAHLEQRRIQLAEEVAELKASNERWLQARLSEIRHSHEGISLPTLQSNAGKTYHDVTIQQVSKAGVEFRHATGLARLTARQLTQDQLESFGIDPVQSYAVVRQETLAHARYVSRVESAEILHQQEQRKQEHQRELAIAEAARDRALRFSRELAQIDSQPRSALSEAPRRLGRDRTAARVYGTPIYRNAYGSYSCSAAAQGRQPYGLGAARILSLRNGRVYPDTINGRALAGPFVSVHYGRPAYRPPTCIYPYRR</sequence>
<dbReference type="Proteomes" id="UP000557717">
    <property type="component" value="Unassembled WGS sequence"/>
</dbReference>
<evidence type="ECO:0000313" key="2">
    <source>
        <dbReference type="EMBL" id="MBB5352850.1"/>
    </source>
</evidence>
<evidence type="ECO:0000256" key="1">
    <source>
        <dbReference type="SAM" id="Coils"/>
    </source>
</evidence>